<dbReference type="GO" id="GO:0031573">
    <property type="term" value="P:mitotic intra-S DNA damage checkpoint signaling"/>
    <property type="evidence" value="ECO:0007669"/>
    <property type="project" value="TreeGrafter"/>
</dbReference>
<dbReference type="PANTHER" id="PTHR32086">
    <property type="entry name" value="FANCONI ANEMIA GROUP D2 PROTEIN"/>
    <property type="match status" value="1"/>
</dbReference>
<comment type="similarity">
    <text evidence="5">Belongs to the Fanconi anemia protein FANCD2 family.</text>
</comment>
<evidence type="ECO:0000256" key="5">
    <source>
        <dbReference type="ARBA" id="ARBA00093456"/>
    </source>
</evidence>
<evidence type="ECO:0000256" key="1">
    <source>
        <dbReference type="ARBA" id="ARBA00004123"/>
    </source>
</evidence>
<sequence length="1442" mass="163153">LIRFHICPNHIQRLIMDDDDSFDFEFPDEENIRPDTKATSFLDKDDGRESLREGLRQFSQRSQGGAHPPEDEGQEIESRSAFERLLKEYHGVVVRKDENGKEYFYLTRHMNHLAFVNHLNAVLSNGKGSKLMEEFSSSLDGRLVLLLYFAPMRSRAGEEDTLWKALLLCRETQNTAFDLLMEEMQKLGKDESSESRDLAMVAVSHIRYLDCVFDSKAIFDLVFDRDFHKWKPSVRDELIQAIPEIFGDVVSQNDAARSLLRLLTEATVEEDPTEFTLAILNALKLLTTGNEEAAEIRSKLIKRMNSMEARAAIEVVNLVMDGLDTNDLPTLHHVLTLFSLHFKLNFQPTLGTKNKKTKDDVAIAIGAKIGRFVQLSGNKCWKVIGPFLRSLTSDAERNENGEEENQPIRVWRIFDAILCISLMSIEGCPTAVGSALKSQITDETREEGALEELLKKIFEMNKLCTLHFPSLLRLSRSLLWSPLDALNHFSLFLYSSLLRSLEKKRKETLSSMLSHVDKSEREAASILECISLIIKREYSIIKDHVKMVHESFLSLLPSLSLSTARMILTVVISICIRDSTQEALKIDLEETSRRLLSSLSSSDQLLGIVCMVMQLKSSLDDQSGSDREDRIHFLLDSLGAATKGSSILRWTFYDEVRLMLHQSSSWKISANFLEWAEALEETFKEEFFNERIDADTHSQTLEAEKYVNESSKLWLQVSHERLVELVPLFGLLKELSVLKCRWKNDEDSQEAVNSSFQQFLYTFEANITMCGASPIWNVDKDKLLVNSIIFFHLIQWIRTLLNSFCEREEEDSSSLSKLKSMRFSLLFDLEKALTHTIKQLGEVRVPSSIVKDITLVVYDENAKKVGKKRAASKKETKKGRNKKKRGNEEEEEGGEGDEDEERRREEEEEEAVSDGEVKSGIVDGMGKRLPLSSLNTIFIPFKMNTVVQMMKLNLGMRFRSVYLLDNLLKIVKVTLPKKEKKAVPWSIRGSPLDAPPMEYHGDSTSIWKATLSSIHPLIHSLTVSANYFKNPPDNQCLQDVSVEVSESLGKMLSKSLSLLTEIFTWKEVVNSAQDETEKRGNKRRNLMETAEKRILEETSSQRETDANDDAEASVLEFLKGVSENVPSIECAVAVIECCDSIEGRDVATDEFLGVTCLKYLDREWTTEDGKNQKGTAFKNSVRKLIELYLSFRGVEERPSAILWLLAEQLTALVGDSEKRKSKMDSVSSPVDKFIPDDMNGHVFATINKETFAVIYKTLFASLNSTLSTLISSRNNMSSDDLLLLWSKSGSAFCLLCLFIRIPSLRSKAMLVTAAKEGKRFLSLFSKPNGFMALLEDETTFSLITQQVVAIIKTIQTGNRALQSISGYAKATRNEVLLKAMPDLRASGEGLLRSMYSALTFLGCEAAFEIGLLKGRNIDGEEIMDDGREETPEEGEEEGEEAE</sequence>
<feature type="compositionally biased region" description="Basic residues" evidence="6">
    <location>
        <begin position="868"/>
        <end position="885"/>
    </location>
</feature>
<evidence type="ECO:0000256" key="2">
    <source>
        <dbReference type="ARBA" id="ARBA00022499"/>
    </source>
</evidence>
<dbReference type="SUPFAM" id="SSF48371">
    <property type="entry name" value="ARM repeat"/>
    <property type="match status" value="1"/>
</dbReference>
<dbReference type="GO" id="GO:0005634">
    <property type="term" value="C:nucleus"/>
    <property type="evidence" value="ECO:0007669"/>
    <property type="project" value="UniProtKB-SubCell"/>
</dbReference>
<keyword evidence="3" id="KW-0832">Ubl conjugation</keyword>
<name>A0AAN5D9F1_9BILA</name>
<feature type="compositionally biased region" description="Acidic residues" evidence="6">
    <location>
        <begin position="888"/>
        <end position="913"/>
    </location>
</feature>
<feature type="region of interest" description="Disordered" evidence="6">
    <location>
        <begin position="57"/>
        <end position="76"/>
    </location>
</feature>
<dbReference type="GO" id="GO:0000793">
    <property type="term" value="C:condensed chromosome"/>
    <property type="evidence" value="ECO:0007669"/>
    <property type="project" value="TreeGrafter"/>
</dbReference>
<evidence type="ECO:0000256" key="6">
    <source>
        <dbReference type="SAM" id="MobiDB-lite"/>
    </source>
</evidence>
<feature type="region of interest" description="Disordered" evidence="6">
    <location>
        <begin position="1420"/>
        <end position="1442"/>
    </location>
</feature>
<reference evidence="8" key="1">
    <citation type="submission" date="2022-10" db="EMBL/GenBank/DDBJ databases">
        <title>Genome assembly of Pristionchus species.</title>
        <authorList>
            <person name="Yoshida K."/>
            <person name="Sommer R.J."/>
        </authorList>
    </citation>
    <scope>NUCLEOTIDE SEQUENCE [LARGE SCALE GENOMIC DNA]</scope>
    <source>
        <strain evidence="8">RS5460</strain>
    </source>
</reference>
<dbReference type="GO" id="GO:0070182">
    <property type="term" value="F:DNA polymerase binding"/>
    <property type="evidence" value="ECO:0007669"/>
    <property type="project" value="TreeGrafter"/>
</dbReference>
<dbReference type="InterPro" id="IPR016024">
    <property type="entry name" value="ARM-type_fold"/>
</dbReference>
<dbReference type="PANTHER" id="PTHR32086:SF0">
    <property type="entry name" value="FANCONI ANEMIA GROUP D2 PROTEIN"/>
    <property type="match status" value="1"/>
</dbReference>
<keyword evidence="4" id="KW-0539">Nucleus</keyword>
<evidence type="ECO:0000313" key="7">
    <source>
        <dbReference type="EMBL" id="GMR59226.1"/>
    </source>
</evidence>
<dbReference type="GO" id="GO:0007129">
    <property type="term" value="P:homologous chromosome pairing at meiosis"/>
    <property type="evidence" value="ECO:0007669"/>
    <property type="project" value="TreeGrafter"/>
</dbReference>
<comment type="subcellular location">
    <subcellularLocation>
        <location evidence="1">Nucleus</location>
    </subcellularLocation>
</comment>
<dbReference type="EMBL" id="BTRK01000006">
    <property type="protein sequence ID" value="GMR59226.1"/>
    <property type="molecule type" value="Genomic_DNA"/>
</dbReference>
<feature type="compositionally biased region" description="Acidic residues" evidence="6">
    <location>
        <begin position="1430"/>
        <end position="1442"/>
    </location>
</feature>
<dbReference type="GO" id="GO:0036297">
    <property type="term" value="P:interstrand cross-link repair"/>
    <property type="evidence" value="ECO:0007669"/>
    <property type="project" value="TreeGrafter"/>
</dbReference>
<dbReference type="Proteomes" id="UP001328107">
    <property type="component" value="Unassembled WGS sequence"/>
</dbReference>
<organism evidence="7 8">
    <name type="scientific">Pristionchus mayeri</name>
    <dbReference type="NCBI Taxonomy" id="1317129"/>
    <lineage>
        <taxon>Eukaryota</taxon>
        <taxon>Metazoa</taxon>
        <taxon>Ecdysozoa</taxon>
        <taxon>Nematoda</taxon>
        <taxon>Chromadorea</taxon>
        <taxon>Rhabditida</taxon>
        <taxon>Rhabditina</taxon>
        <taxon>Diplogasteromorpha</taxon>
        <taxon>Diplogasteroidea</taxon>
        <taxon>Neodiplogasteridae</taxon>
        <taxon>Pristionchus</taxon>
    </lineage>
</organism>
<keyword evidence="8" id="KW-1185">Reference proteome</keyword>
<keyword evidence="2" id="KW-1017">Isopeptide bond</keyword>
<evidence type="ECO:0000313" key="8">
    <source>
        <dbReference type="Proteomes" id="UP001328107"/>
    </source>
</evidence>
<dbReference type="InterPro" id="IPR029448">
    <property type="entry name" value="FANCD2"/>
</dbReference>
<evidence type="ECO:0000256" key="4">
    <source>
        <dbReference type="ARBA" id="ARBA00023242"/>
    </source>
</evidence>
<feature type="non-terminal residue" evidence="7">
    <location>
        <position position="1"/>
    </location>
</feature>
<proteinExistence type="inferred from homology"/>
<evidence type="ECO:0000256" key="3">
    <source>
        <dbReference type="ARBA" id="ARBA00022843"/>
    </source>
</evidence>
<comment type="caution">
    <text evidence="7">The sequence shown here is derived from an EMBL/GenBank/DDBJ whole genome shotgun (WGS) entry which is preliminary data.</text>
</comment>
<accession>A0AAN5D9F1</accession>
<dbReference type="GO" id="GO:1990918">
    <property type="term" value="P:double-strand break repair involved in meiotic recombination"/>
    <property type="evidence" value="ECO:0007669"/>
    <property type="project" value="TreeGrafter"/>
</dbReference>
<feature type="region of interest" description="Disordered" evidence="6">
    <location>
        <begin position="868"/>
        <end position="921"/>
    </location>
</feature>
<feature type="non-terminal residue" evidence="7">
    <location>
        <position position="1442"/>
    </location>
</feature>
<dbReference type="Pfam" id="PF14631">
    <property type="entry name" value="FancD2"/>
    <property type="match status" value="2"/>
</dbReference>
<protein>
    <submittedName>
        <fullName evidence="7">Uncharacterized protein</fullName>
    </submittedName>
</protein>
<gene>
    <name evidence="7" type="ORF">PMAYCL1PPCAC_29421</name>
</gene>